<dbReference type="STRING" id="386301.SAMN05216282_11117"/>
<dbReference type="RefSeq" id="WP_092323743.1">
    <property type="nucleotide sequence ID" value="NZ_FNFU01000011.1"/>
</dbReference>
<evidence type="ECO:0000313" key="4">
    <source>
        <dbReference type="Proteomes" id="UP000198701"/>
    </source>
</evidence>
<keyword evidence="4" id="KW-1185">Reference proteome</keyword>
<dbReference type="Proteomes" id="UP000198701">
    <property type="component" value="Unassembled WGS sequence"/>
</dbReference>
<dbReference type="InterPro" id="IPR054262">
    <property type="entry name" value="DUF6993"/>
</dbReference>
<dbReference type="EMBL" id="FNFU01000011">
    <property type="protein sequence ID" value="SDK70792.1"/>
    <property type="molecule type" value="Genomic_DNA"/>
</dbReference>
<feature type="region of interest" description="Disordered" evidence="1">
    <location>
        <begin position="36"/>
        <end position="71"/>
    </location>
</feature>
<organism evidence="3 4">
    <name type="scientific">Cryobacterium psychrotolerans</name>
    <dbReference type="NCBI Taxonomy" id="386301"/>
    <lineage>
        <taxon>Bacteria</taxon>
        <taxon>Bacillati</taxon>
        <taxon>Actinomycetota</taxon>
        <taxon>Actinomycetes</taxon>
        <taxon>Micrococcales</taxon>
        <taxon>Microbacteriaceae</taxon>
        <taxon>Cryobacterium</taxon>
    </lineage>
</organism>
<reference evidence="3 4" key="1">
    <citation type="submission" date="2016-10" db="EMBL/GenBank/DDBJ databases">
        <authorList>
            <person name="de Groot N.N."/>
        </authorList>
    </citation>
    <scope>NUCLEOTIDE SEQUENCE [LARGE SCALE GENOMIC DNA]</scope>
    <source>
        <strain evidence="3 4">CGMCC 1.5382</strain>
    </source>
</reference>
<gene>
    <name evidence="3" type="ORF">SAMN05216282_11117</name>
</gene>
<protein>
    <recommendedName>
        <fullName evidence="2">DUF6993 domain-containing protein</fullName>
    </recommendedName>
</protein>
<evidence type="ECO:0000313" key="3">
    <source>
        <dbReference type="EMBL" id="SDK70792.1"/>
    </source>
</evidence>
<name>A0A1G9E3U7_9MICO</name>
<evidence type="ECO:0000259" key="2">
    <source>
        <dbReference type="Pfam" id="PF22504"/>
    </source>
</evidence>
<sequence>MPGTAGTNPTSGGRHSTIGAAALTAALMALGLAACSADSPPPTRTSWAGPSAAPGTAPPPAAEPVPDPTLAPRLSASENLDYFDFIAAGVLRTDPAAGGRAFIDGLVAGGFDKKTMEVTFDRTQADLAADSVQFSVRVNDECLIGQNGPATGGYHSMVADVLGSGTCLVGGTRQIDW</sequence>
<accession>A0A1G9E3U7</accession>
<feature type="compositionally biased region" description="Pro residues" evidence="1">
    <location>
        <begin position="56"/>
        <end position="69"/>
    </location>
</feature>
<dbReference type="Pfam" id="PF22504">
    <property type="entry name" value="DUF6993"/>
    <property type="match status" value="1"/>
</dbReference>
<proteinExistence type="predicted"/>
<dbReference type="AlphaFoldDB" id="A0A1G9E3U7"/>
<feature type="domain" description="DUF6993" evidence="2">
    <location>
        <begin position="90"/>
        <end position="170"/>
    </location>
</feature>
<dbReference type="OrthoDB" id="5125712at2"/>
<evidence type="ECO:0000256" key="1">
    <source>
        <dbReference type="SAM" id="MobiDB-lite"/>
    </source>
</evidence>